<dbReference type="SMART" id="SM00062">
    <property type="entry name" value="PBPb"/>
    <property type="match status" value="1"/>
</dbReference>
<dbReference type="AlphaFoldDB" id="D8JTN7"/>
<gene>
    <name evidence="3" type="ordered locus">Hden_0781</name>
</gene>
<feature type="domain" description="Solute-binding protein family 3/N-terminal" evidence="2">
    <location>
        <begin position="23"/>
        <end position="241"/>
    </location>
</feature>
<accession>D8JTN7</accession>
<keyword evidence="1" id="KW-0732">Signal</keyword>
<keyword evidence="4" id="KW-1185">Reference proteome</keyword>
<dbReference type="EMBL" id="CP002083">
    <property type="protein sequence ID" value="ADJ22599.1"/>
    <property type="molecule type" value="Genomic_DNA"/>
</dbReference>
<dbReference type="eggNOG" id="COG0834">
    <property type="taxonomic scope" value="Bacteria"/>
</dbReference>
<proteinExistence type="predicted"/>
<dbReference type="KEGG" id="hdn:Hden_0781"/>
<evidence type="ECO:0000259" key="2">
    <source>
        <dbReference type="SMART" id="SM00062"/>
    </source>
</evidence>
<dbReference type="STRING" id="582899.Hden_0781"/>
<dbReference type="SUPFAM" id="SSF53850">
    <property type="entry name" value="Periplasmic binding protein-like II"/>
    <property type="match status" value="1"/>
</dbReference>
<dbReference type="Proteomes" id="UP000002033">
    <property type="component" value="Chromosome"/>
</dbReference>
<evidence type="ECO:0000313" key="4">
    <source>
        <dbReference type="Proteomes" id="UP000002033"/>
    </source>
</evidence>
<evidence type="ECO:0000313" key="3">
    <source>
        <dbReference type="EMBL" id="ADJ22599.1"/>
    </source>
</evidence>
<name>D8JTN7_HYPDA</name>
<protein>
    <submittedName>
        <fullName evidence="3">Extracellular solute-binding protein family 3</fullName>
    </submittedName>
</protein>
<evidence type="ECO:0000256" key="1">
    <source>
        <dbReference type="ARBA" id="ARBA00022729"/>
    </source>
</evidence>
<reference evidence="4" key="1">
    <citation type="journal article" date="2011" name="J. Bacteriol.">
        <title>Genome sequences of eight morphologically diverse alphaproteobacteria.</title>
        <authorList>
            <consortium name="US DOE Joint Genome Institute"/>
            <person name="Brown P.J."/>
            <person name="Kysela D.T."/>
            <person name="Buechlein A."/>
            <person name="Hemmerich C."/>
            <person name="Brun Y.V."/>
        </authorList>
    </citation>
    <scope>NUCLEOTIDE SEQUENCE [LARGE SCALE GENOMIC DNA]</scope>
    <source>
        <strain evidence="4">ATCC 51888 / DSM 1869 / NCIB 11706 / TK 0415</strain>
    </source>
</reference>
<dbReference type="PANTHER" id="PTHR35936:SF32">
    <property type="entry name" value="MEMBRANE-BOUND LYTIC MUREIN TRANSGLYCOSYLASE F"/>
    <property type="match status" value="1"/>
</dbReference>
<organism evidence="3 4">
    <name type="scientific">Hyphomicrobium denitrificans (strain ATCC 51888 / DSM 1869 / NCIMB 11706 / TK 0415)</name>
    <dbReference type="NCBI Taxonomy" id="582899"/>
    <lineage>
        <taxon>Bacteria</taxon>
        <taxon>Pseudomonadati</taxon>
        <taxon>Pseudomonadota</taxon>
        <taxon>Alphaproteobacteria</taxon>
        <taxon>Hyphomicrobiales</taxon>
        <taxon>Hyphomicrobiaceae</taxon>
        <taxon>Hyphomicrobium</taxon>
    </lineage>
</organism>
<dbReference type="PANTHER" id="PTHR35936">
    <property type="entry name" value="MEMBRANE-BOUND LYTIC MUREIN TRANSGLYCOSYLASE F"/>
    <property type="match status" value="1"/>
</dbReference>
<dbReference type="HOGENOM" id="CLU_1127871_0_0_5"/>
<sequence length="246" mass="26656">MVLIASVGHADAVTLAQMKKRGLMTVCANPDSMPFADGLGSKPAGLQVDLARALGRELAVDVEFSWIEMRYQAAYVECDAFMGVGILPNDDSPLKKTEPILWIEWLAVTKPGRSISKIEDMDHLRVAVQSGSMPHAALLKRPVDISVARTRDGEVLDAVTSGEVDVGFVTNIGLGWYLKRHPNAAFTQAHGSIVNNGDGYFMGIGFRRSDSAMAEEANRILDKLRKSGELASIFANYGLSPAKMHP</sequence>
<dbReference type="Gene3D" id="3.40.190.10">
    <property type="entry name" value="Periplasmic binding protein-like II"/>
    <property type="match status" value="2"/>
</dbReference>
<dbReference type="InterPro" id="IPR001638">
    <property type="entry name" value="Solute-binding_3/MltF_N"/>
</dbReference>